<proteinExistence type="predicted"/>
<accession>A0Y814</accession>
<evidence type="ECO:0000256" key="1">
    <source>
        <dbReference type="ARBA" id="ARBA00022737"/>
    </source>
</evidence>
<reference evidence="3 4" key="1">
    <citation type="journal article" date="2010" name="J. Bacteriol.">
        <title>Genome sequence of the oligotrophic marine Gammaproteobacterium HTCC2143, isolated from the Oregon Coast.</title>
        <authorList>
            <person name="Oh H.M."/>
            <person name="Kang I."/>
            <person name="Ferriera S."/>
            <person name="Giovannoni S.J."/>
            <person name="Cho J.C."/>
        </authorList>
    </citation>
    <scope>NUCLEOTIDE SEQUENCE [LARGE SCALE GENOMIC DNA]</scope>
    <source>
        <strain evidence="3 4">HTCC2143</strain>
    </source>
</reference>
<name>A0Y814_9GAMM</name>
<evidence type="ECO:0000313" key="3">
    <source>
        <dbReference type="EMBL" id="EAW32268.1"/>
    </source>
</evidence>
<dbReference type="Gene3D" id="3.40.250.10">
    <property type="entry name" value="Rhodanese-like domain"/>
    <property type="match status" value="2"/>
</dbReference>
<keyword evidence="3" id="KW-0808">Transferase</keyword>
<dbReference type="Proteomes" id="UP000004931">
    <property type="component" value="Unassembled WGS sequence"/>
</dbReference>
<gene>
    <name evidence="3" type="ORF">GP2143_13471</name>
</gene>
<dbReference type="SUPFAM" id="SSF52821">
    <property type="entry name" value="Rhodanese/Cell cycle control phosphatase"/>
    <property type="match status" value="2"/>
</dbReference>
<dbReference type="CDD" id="cd01449">
    <property type="entry name" value="TST_Repeat_2"/>
    <property type="match status" value="1"/>
</dbReference>
<evidence type="ECO:0000313" key="4">
    <source>
        <dbReference type="Proteomes" id="UP000004931"/>
    </source>
</evidence>
<organism evidence="3 4">
    <name type="scientific">marine gamma proteobacterium HTCC2143</name>
    <dbReference type="NCBI Taxonomy" id="247633"/>
    <lineage>
        <taxon>Bacteria</taxon>
        <taxon>Pseudomonadati</taxon>
        <taxon>Pseudomonadota</taxon>
        <taxon>Gammaproteobacteria</taxon>
        <taxon>Cellvibrionales</taxon>
        <taxon>Spongiibacteraceae</taxon>
        <taxon>BD1-7 clade</taxon>
    </lineage>
</organism>
<dbReference type="PROSITE" id="PS00380">
    <property type="entry name" value="RHODANESE_1"/>
    <property type="match status" value="1"/>
</dbReference>
<dbReference type="GO" id="GO:0004792">
    <property type="term" value="F:thiosulfate-cyanide sulfurtransferase activity"/>
    <property type="evidence" value="ECO:0007669"/>
    <property type="project" value="InterPro"/>
</dbReference>
<dbReference type="PANTHER" id="PTHR43855:SF1">
    <property type="entry name" value="THIOSULFATE SULFURTRANSFERASE"/>
    <property type="match status" value="1"/>
</dbReference>
<protein>
    <submittedName>
        <fullName evidence="3">Rhodanese-related sulfurtransferase</fullName>
    </submittedName>
</protein>
<dbReference type="InterPro" id="IPR001763">
    <property type="entry name" value="Rhodanese-like_dom"/>
</dbReference>
<dbReference type="InterPro" id="IPR036873">
    <property type="entry name" value="Rhodanese-like_dom_sf"/>
</dbReference>
<sequence>MVLPLLVQPEQLAHILEQGSNEYLILDISSSANYQKHHIPGAIHIEPTALQCGIPPTPGKIPSEQQLAELFSSVGLNPDKHVVVYDDEGGGWAGRLIWTLDVLGHQHYSYVDGGLTAWVTEGHPVESKISSANATIYVANIDRQPIAEIEDIIPNLGSADFAIWDARSAEEYQGEKVFSKQGGHIPGAINIDWLELMDPARNLRLVDLEQLQERLNAAGLTKDKTIVTHCQTHHRSGLSYLLMKILGYTAIKGYHGSWSEWGNLDSTPITNPTLDRN</sequence>
<dbReference type="STRING" id="247633.GP2143_13471"/>
<dbReference type="PANTHER" id="PTHR43855">
    <property type="entry name" value="THIOSULFATE SULFURTRANSFERASE"/>
    <property type="match status" value="1"/>
</dbReference>
<dbReference type="InterPro" id="IPR001307">
    <property type="entry name" value="Thiosulphate_STrfase_CS"/>
</dbReference>
<feature type="domain" description="Rhodanese" evidence="2">
    <location>
        <begin position="157"/>
        <end position="270"/>
    </location>
</feature>
<evidence type="ECO:0000259" key="2">
    <source>
        <dbReference type="PROSITE" id="PS50206"/>
    </source>
</evidence>
<dbReference type="EMBL" id="AAVT01000001">
    <property type="protein sequence ID" value="EAW32268.1"/>
    <property type="molecule type" value="Genomic_DNA"/>
</dbReference>
<keyword evidence="4" id="KW-1185">Reference proteome</keyword>
<dbReference type="CDD" id="cd01448">
    <property type="entry name" value="TST_Repeat_1"/>
    <property type="match status" value="1"/>
</dbReference>
<dbReference type="OrthoDB" id="9781034at2"/>
<dbReference type="PROSITE" id="PS50206">
    <property type="entry name" value="RHODANESE_3"/>
    <property type="match status" value="2"/>
</dbReference>
<dbReference type="InterPro" id="IPR051126">
    <property type="entry name" value="Thiosulfate_sulfurtransferase"/>
</dbReference>
<feature type="domain" description="Rhodanese" evidence="2">
    <location>
        <begin position="19"/>
        <end position="127"/>
    </location>
</feature>
<dbReference type="AlphaFoldDB" id="A0Y814"/>
<dbReference type="Pfam" id="PF00581">
    <property type="entry name" value="Rhodanese"/>
    <property type="match status" value="2"/>
</dbReference>
<dbReference type="eggNOG" id="COG2897">
    <property type="taxonomic scope" value="Bacteria"/>
</dbReference>
<keyword evidence="1" id="KW-0677">Repeat</keyword>
<comment type="caution">
    <text evidence="3">The sequence shown here is derived from an EMBL/GenBank/DDBJ whole genome shotgun (WGS) entry which is preliminary data.</text>
</comment>
<dbReference type="SMART" id="SM00450">
    <property type="entry name" value="RHOD"/>
    <property type="match status" value="2"/>
</dbReference>